<dbReference type="SUPFAM" id="SSF51735">
    <property type="entry name" value="NAD(P)-binding Rossmann-fold domains"/>
    <property type="match status" value="1"/>
</dbReference>
<dbReference type="InterPro" id="IPR003781">
    <property type="entry name" value="CoA-bd"/>
</dbReference>
<proteinExistence type="predicted"/>
<dbReference type="AlphaFoldDB" id="A0A8J6BZ03"/>
<feature type="domain" description="CoA-binding" evidence="1">
    <location>
        <begin position="6"/>
        <end position="99"/>
    </location>
</feature>
<sequence length="125" mass="13424">MSLTSFLEQKVFAVVGVSADASKYGSKVYNHLKKLGDKTVFGVNPRLPELNGEKIFASLAECPVVPDVVSVIVPPKVGLSIVEECKTLGINKIWFQPGAESDEAIARCDEAGIACVHHQCILLQA</sequence>
<keyword evidence="3" id="KW-1185">Reference proteome</keyword>
<gene>
    <name evidence="2" type="ORF">J8273_0260</name>
</gene>
<organism evidence="2 3">
    <name type="scientific">Carpediemonas membranifera</name>
    <dbReference type="NCBI Taxonomy" id="201153"/>
    <lineage>
        <taxon>Eukaryota</taxon>
        <taxon>Metamonada</taxon>
        <taxon>Carpediemonas-like organisms</taxon>
        <taxon>Carpediemonas</taxon>
    </lineage>
</organism>
<dbReference type="Gene3D" id="3.40.50.720">
    <property type="entry name" value="NAD(P)-binding Rossmann-like Domain"/>
    <property type="match status" value="1"/>
</dbReference>
<comment type="caution">
    <text evidence="2">The sequence shown here is derived from an EMBL/GenBank/DDBJ whole genome shotgun (WGS) entry which is preliminary data.</text>
</comment>
<dbReference type="Pfam" id="PF13380">
    <property type="entry name" value="CoA_binding_2"/>
    <property type="match status" value="1"/>
</dbReference>
<evidence type="ECO:0000259" key="1">
    <source>
        <dbReference type="SMART" id="SM00881"/>
    </source>
</evidence>
<evidence type="ECO:0000313" key="3">
    <source>
        <dbReference type="Proteomes" id="UP000717585"/>
    </source>
</evidence>
<dbReference type="PANTHER" id="PTHR33303:SF2">
    <property type="entry name" value="COA-BINDING DOMAIN-CONTAINING PROTEIN"/>
    <property type="match status" value="1"/>
</dbReference>
<dbReference type="PANTHER" id="PTHR33303">
    <property type="entry name" value="CYTOPLASMIC PROTEIN-RELATED"/>
    <property type="match status" value="1"/>
</dbReference>
<reference evidence="2" key="1">
    <citation type="submission" date="2021-05" db="EMBL/GenBank/DDBJ databases">
        <title>A free-living protist that lacks canonical eukaryotic 1 DNA replication and segregation systems.</title>
        <authorList>
            <person name="Salas-Leiva D.E."/>
            <person name="Tromer E.C."/>
            <person name="Curtis B.A."/>
            <person name="Jerlstrom-Hultqvist J."/>
            <person name="Kolisko M."/>
            <person name="Yi Z."/>
            <person name="Salas-Leiva J.S."/>
            <person name="Gallot-Lavallee L."/>
            <person name="Kops G.J.P.L."/>
            <person name="Archibald J.M."/>
            <person name="Simpson A.G.B."/>
            <person name="Roger A.J."/>
        </authorList>
    </citation>
    <scope>NUCLEOTIDE SEQUENCE</scope>
    <source>
        <strain evidence="2">BICM</strain>
    </source>
</reference>
<dbReference type="OrthoDB" id="5138418at2759"/>
<dbReference type="InterPro" id="IPR036291">
    <property type="entry name" value="NAD(P)-bd_dom_sf"/>
</dbReference>
<protein>
    <submittedName>
        <fullName evidence="2">CoA binding domain</fullName>
    </submittedName>
</protein>
<dbReference type="Proteomes" id="UP000717585">
    <property type="component" value="Unassembled WGS sequence"/>
</dbReference>
<name>A0A8J6BZ03_9EUKA</name>
<evidence type="ECO:0000313" key="2">
    <source>
        <dbReference type="EMBL" id="KAG9395046.1"/>
    </source>
</evidence>
<accession>A0A8J6BZ03</accession>
<dbReference type="EMBL" id="JAHDYR010000012">
    <property type="protein sequence ID" value="KAG9395046.1"/>
    <property type="molecule type" value="Genomic_DNA"/>
</dbReference>
<dbReference type="SMART" id="SM00881">
    <property type="entry name" value="CoA_binding"/>
    <property type="match status" value="1"/>
</dbReference>